<dbReference type="Pfam" id="PF00501">
    <property type="entry name" value="AMP-binding"/>
    <property type="match status" value="1"/>
</dbReference>
<evidence type="ECO:0000313" key="4">
    <source>
        <dbReference type="Proteomes" id="UP001437256"/>
    </source>
</evidence>
<evidence type="ECO:0000313" key="3">
    <source>
        <dbReference type="EMBL" id="KAL0058311.1"/>
    </source>
</evidence>
<dbReference type="GO" id="GO:0003987">
    <property type="term" value="F:acetate-CoA ligase activity"/>
    <property type="evidence" value="ECO:0007669"/>
    <property type="project" value="UniProtKB-EC"/>
</dbReference>
<dbReference type="PANTHER" id="PTHR24095:SF14">
    <property type="entry name" value="ACETYL-COENZYME A SYNTHETASE 1"/>
    <property type="match status" value="1"/>
</dbReference>
<accession>A0ABR2Z9G7</accession>
<gene>
    <name evidence="3" type="primary">ACS2_3</name>
    <name evidence="3" type="ORF">AAF712_015017</name>
</gene>
<dbReference type="Gene3D" id="3.40.50.12780">
    <property type="entry name" value="N-terminal domain of ligase-like"/>
    <property type="match status" value="2"/>
</dbReference>
<sequence>MKSEDPLFILYASGSTDKPKGVVYTTAGDLLCAALTVKNVFDVHPDDKFTCMADISWITGRIYIFYGPLAVRLLRRLGHQHSWYNEHVGRKECSIVDTFRQTETGPIVITPFPVAIPTNPGSATTPFFGHSPALLDATSEKKVASMGGEGGKGYRVGEVERGSWRPYHFTGDGAAIDKDGYIWIKDRVDDVINVSGHRMSAAEIESAFIMHKVIMHKGVAETAVIRMSNELTGQAVVGFVTMKP</sequence>
<keyword evidence="4" id="KW-1185">Reference proteome</keyword>
<proteinExistence type="predicted"/>
<dbReference type="InterPro" id="IPR042099">
    <property type="entry name" value="ANL_N_sf"/>
</dbReference>
<evidence type="ECO:0000256" key="1">
    <source>
        <dbReference type="ARBA" id="ARBA00013275"/>
    </source>
</evidence>
<keyword evidence="3" id="KW-0436">Ligase</keyword>
<reference evidence="3 4" key="1">
    <citation type="submission" date="2024-05" db="EMBL/GenBank/DDBJ databases">
        <title>A draft genome resource for the thread blight pathogen Marasmius tenuissimus strain MS-2.</title>
        <authorList>
            <person name="Yulfo-Soto G.E."/>
            <person name="Baruah I.K."/>
            <person name="Amoako-Attah I."/>
            <person name="Bukari Y."/>
            <person name="Meinhardt L.W."/>
            <person name="Bailey B.A."/>
            <person name="Cohen S.P."/>
        </authorList>
    </citation>
    <scope>NUCLEOTIDE SEQUENCE [LARGE SCALE GENOMIC DNA]</scope>
    <source>
        <strain evidence="3 4">MS-2</strain>
    </source>
</reference>
<dbReference type="EC" id="6.2.1.1" evidence="1"/>
<dbReference type="EMBL" id="JBBXMP010000333">
    <property type="protein sequence ID" value="KAL0058311.1"/>
    <property type="molecule type" value="Genomic_DNA"/>
</dbReference>
<evidence type="ECO:0000259" key="2">
    <source>
        <dbReference type="Pfam" id="PF00501"/>
    </source>
</evidence>
<protein>
    <recommendedName>
        <fullName evidence="1">acetate--CoA ligase</fullName>
        <ecNumber evidence="1">6.2.1.1</ecNumber>
    </recommendedName>
</protein>
<dbReference type="InterPro" id="IPR045851">
    <property type="entry name" value="AMP-bd_C_sf"/>
</dbReference>
<dbReference type="Gene3D" id="3.30.300.30">
    <property type="match status" value="1"/>
</dbReference>
<name>A0ABR2Z9G7_9AGAR</name>
<dbReference type="Proteomes" id="UP001437256">
    <property type="component" value="Unassembled WGS sequence"/>
</dbReference>
<dbReference type="SUPFAM" id="SSF56801">
    <property type="entry name" value="Acetyl-CoA synthetase-like"/>
    <property type="match status" value="1"/>
</dbReference>
<comment type="caution">
    <text evidence="3">The sequence shown here is derived from an EMBL/GenBank/DDBJ whole genome shotgun (WGS) entry which is preliminary data.</text>
</comment>
<dbReference type="InterPro" id="IPR000873">
    <property type="entry name" value="AMP-dep_synth/lig_dom"/>
</dbReference>
<feature type="domain" description="AMP-dependent synthetase/ligase" evidence="2">
    <location>
        <begin position="2"/>
        <end position="70"/>
    </location>
</feature>
<organism evidence="3 4">
    <name type="scientific">Marasmius tenuissimus</name>
    <dbReference type="NCBI Taxonomy" id="585030"/>
    <lineage>
        <taxon>Eukaryota</taxon>
        <taxon>Fungi</taxon>
        <taxon>Dikarya</taxon>
        <taxon>Basidiomycota</taxon>
        <taxon>Agaricomycotina</taxon>
        <taxon>Agaricomycetes</taxon>
        <taxon>Agaricomycetidae</taxon>
        <taxon>Agaricales</taxon>
        <taxon>Marasmiineae</taxon>
        <taxon>Marasmiaceae</taxon>
        <taxon>Marasmius</taxon>
    </lineage>
</organism>
<dbReference type="PANTHER" id="PTHR24095">
    <property type="entry name" value="ACETYL-COENZYME A SYNTHETASE"/>
    <property type="match status" value="1"/>
</dbReference>